<comment type="caution">
    <text evidence="2">The sequence shown here is derived from an EMBL/GenBank/DDBJ whole genome shotgun (WGS) entry which is preliminary data.</text>
</comment>
<sequence length="146" mass="15621">MQQYVSFITLAVRDLARSRAFFVTGLGWQPELDEQDVIFLRVGDGLVLSLWERAAFEAEVGTPAEGLAPITVAHNVDSDTEVDQVLEAAHAAGAAQVSPGTPRVWGGYSGYFVDPDGFHWEVAHLPGPLGDQLVAAGRAAAIRSHP</sequence>
<gene>
    <name evidence="2" type="ORF">ACFQBT_02555</name>
</gene>
<dbReference type="InterPro" id="IPR029068">
    <property type="entry name" value="Glyas_Bleomycin-R_OHBP_Dase"/>
</dbReference>
<proteinExistence type="predicted"/>
<accession>A0ABW2AQM4</accession>
<dbReference type="PANTHER" id="PTHR36503:SF1">
    <property type="entry name" value="BLR2520 PROTEIN"/>
    <property type="match status" value="1"/>
</dbReference>
<dbReference type="Proteomes" id="UP001596356">
    <property type="component" value="Unassembled WGS sequence"/>
</dbReference>
<dbReference type="Gene3D" id="3.10.180.10">
    <property type="entry name" value="2,3-Dihydroxybiphenyl 1,2-Dioxygenase, domain 1"/>
    <property type="match status" value="1"/>
</dbReference>
<evidence type="ECO:0000259" key="1">
    <source>
        <dbReference type="PROSITE" id="PS51819"/>
    </source>
</evidence>
<dbReference type="PANTHER" id="PTHR36503">
    <property type="entry name" value="BLR2520 PROTEIN"/>
    <property type="match status" value="1"/>
</dbReference>
<feature type="domain" description="VOC" evidence="1">
    <location>
        <begin position="4"/>
        <end position="125"/>
    </location>
</feature>
<dbReference type="InterPro" id="IPR037523">
    <property type="entry name" value="VOC_core"/>
</dbReference>
<evidence type="ECO:0000313" key="3">
    <source>
        <dbReference type="Proteomes" id="UP001596356"/>
    </source>
</evidence>
<dbReference type="SUPFAM" id="SSF54593">
    <property type="entry name" value="Glyoxalase/Bleomycin resistance protein/Dihydroxybiphenyl dioxygenase"/>
    <property type="match status" value="1"/>
</dbReference>
<name>A0ABW2AQM4_9MICO</name>
<organism evidence="2 3">
    <name type="scientific">Branchiibius cervicis</name>
    <dbReference type="NCBI Taxonomy" id="908252"/>
    <lineage>
        <taxon>Bacteria</taxon>
        <taxon>Bacillati</taxon>
        <taxon>Actinomycetota</taxon>
        <taxon>Actinomycetes</taxon>
        <taxon>Micrococcales</taxon>
        <taxon>Dermacoccaceae</taxon>
        <taxon>Branchiibius</taxon>
    </lineage>
</organism>
<dbReference type="InterPro" id="IPR004360">
    <property type="entry name" value="Glyas_Fos-R_dOase_dom"/>
</dbReference>
<reference evidence="3" key="1">
    <citation type="journal article" date="2019" name="Int. J. Syst. Evol. Microbiol.">
        <title>The Global Catalogue of Microorganisms (GCM) 10K type strain sequencing project: providing services to taxonomists for standard genome sequencing and annotation.</title>
        <authorList>
            <consortium name="The Broad Institute Genomics Platform"/>
            <consortium name="The Broad Institute Genome Sequencing Center for Infectious Disease"/>
            <person name="Wu L."/>
            <person name="Ma J."/>
        </authorList>
    </citation>
    <scope>NUCLEOTIDE SEQUENCE [LARGE SCALE GENOMIC DNA]</scope>
    <source>
        <strain evidence="3">NBRC 106593</strain>
    </source>
</reference>
<keyword evidence="3" id="KW-1185">Reference proteome</keyword>
<protein>
    <submittedName>
        <fullName evidence="2">VOC family protein</fullName>
    </submittedName>
</protein>
<dbReference type="RefSeq" id="WP_377820251.1">
    <property type="nucleotide sequence ID" value="NZ_JBHSWJ010000002.1"/>
</dbReference>
<dbReference type="EMBL" id="JBHSWJ010000002">
    <property type="protein sequence ID" value="MFC6712785.1"/>
    <property type="molecule type" value="Genomic_DNA"/>
</dbReference>
<dbReference type="Pfam" id="PF00903">
    <property type="entry name" value="Glyoxalase"/>
    <property type="match status" value="1"/>
</dbReference>
<evidence type="ECO:0000313" key="2">
    <source>
        <dbReference type="EMBL" id="MFC6712785.1"/>
    </source>
</evidence>
<dbReference type="PROSITE" id="PS51819">
    <property type="entry name" value="VOC"/>
    <property type="match status" value="1"/>
</dbReference>